<keyword evidence="2" id="KW-0156">Chromatin regulator</keyword>
<evidence type="ECO:0000256" key="2">
    <source>
        <dbReference type="ARBA" id="ARBA00022853"/>
    </source>
</evidence>
<keyword evidence="3" id="KW-0805">Transcription regulation</keyword>
<evidence type="ECO:0000256" key="1">
    <source>
        <dbReference type="ARBA" id="ARBA00004123"/>
    </source>
</evidence>
<comment type="caution">
    <text evidence="8">The sequence shown here is derived from an EMBL/GenBank/DDBJ whole genome shotgun (WGS) entry which is preliminary data.</text>
</comment>
<protein>
    <recommendedName>
        <fullName evidence="7">Myb-like domain-containing protein</fullName>
    </recommendedName>
</protein>
<comment type="subcellular location">
    <subcellularLocation>
        <location evidence="1">Nucleus</location>
    </subcellularLocation>
</comment>
<proteinExistence type="predicted"/>
<dbReference type="Pfam" id="PF16282">
    <property type="entry name" value="SANT_DAMP1_like"/>
    <property type="match status" value="1"/>
</dbReference>
<keyword evidence="5" id="KW-0539">Nucleus</keyword>
<dbReference type="PANTHER" id="PTHR12855:SF10">
    <property type="entry name" value="DNA METHYLTRANSFERASE 1-ASSOCIATED PROTEIN 1"/>
    <property type="match status" value="1"/>
</dbReference>
<organism evidence="8 9">
    <name type="scientific">Symbiochloris irregularis</name>
    <dbReference type="NCBI Taxonomy" id="706552"/>
    <lineage>
        <taxon>Eukaryota</taxon>
        <taxon>Viridiplantae</taxon>
        <taxon>Chlorophyta</taxon>
        <taxon>core chlorophytes</taxon>
        <taxon>Trebouxiophyceae</taxon>
        <taxon>Trebouxiales</taxon>
        <taxon>Trebouxiaceae</taxon>
        <taxon>Symbiochloris</taxon>
    </lineage>
</organism>
<evidence type="ECO:0000256" key="5">
    <source>
        <dbReference type="ARBA" id="ARBA00023242"/>
    </source>
</evidence>
<keyword evidence="4" id="KW-0804">Transcription</keyword>
<dbReference type="GO" id="GO:0003714">
    <property type="term" value="F:transcription corepressor activity"/>
    <property type="evidence" value="ECO:0007669"/>
    <property type="project" value="TreeGrafter"/>
</dbReference>
<dbReference type="GO" id="GO:0000122">
    <property type="term" value="P:negative regulation of transcription by RNA polymerase II"/>
    <property type="evidence" value="ECO:0007669"/>
    <property type="project" value="TreeGrafter"/>
</dbReference>
<sequence length="433" mass="47124">MSDVKDILGMARPAPPPLSFDGEPSKATKAPKTKRPEGMSREAFALLGDSAPIVPSHLAEGSQAQGLKEKRKPSARGQVTYQWRKFKNEARTDGLELEHWVKCFRDHLGKIRPESEGEYKYAKYDRKMLVYRYDEEEWEDVIIKDPDWSREETDYLLSLCDLFDLRFILIGDRYQFPGGKPRTTEDLKQRYYTVARQLLIAREGGESGIANHVIIKHPFNAQHERQRKNAMDTLLRRTQAQEAADSAVLAEAGIIEAARKAEAAARRAAAPAAVETAATPAAASTGVAAAAVPAPSLADFNLPDFSGDVPPGTSSLFGPDVTPLKPAKPGVVARSAHMRDMVAVQLQRIPGGARAQKAFEAALAELGLAEPPTNGLRAVCGAWLSLRKEVIDRLEVARTLQVRTMDAGAPLALGGSADKRAGKRKASTLGGGR</sequence>
<dbReference type="EMBL" id="JALJOQ010000039">
    <property type="protein sequence ID" value="KAK9806041.1"/>
    <property type="molecule type" value="Genomic_DNA"/>
</dbReference>
<feature type="domain" description="Myb-like" evidence="7">
    <location>
        <begin position="144"/>
        <end position="197"/>
    </location>
</feature>
<name>A0AAW1PC74_9CHLO</name>
<keyword evidence="9" id="KW-1185">Reference proteome</keyword>
<dbReference type="SMART" id="SM00717">
    <property type="entry name" value="SANT"/>
    <property type="match status" value="1"/>
</dbReference>
<dbReference type="PANTHER" id="PTHR12855">
    <property type="entry name" value="DNA METHYLTRANSFERASE 1-ASSOCIATED PROTEIN 1 FAMILY MEMBER"/>
    <property type="match status" value="1"/>
</dbReference>
<dbReference type="InterPro" id="IPR032563">
    <property type="entry name" value="DAMP1_SANT-like"/>
</dbReference>
<dbReference type="Gene3D" id="1.10.10.60">
    <property type="entry name" value="Homeodomain-like"/>
    <property type="match status" value="1"/>
</dbReference>
<dbReference type="GO" id="GO:0006281">
    <property type="term" value="P:DNA repair"/>
    <property type="evidence" value="ECO:0007669"/>
    <property type="project" value="InterPro"/>
</dbReference>
<evidence type="ECO:0000256" key="4">
    <source>
        <dbReference type="ARBA" id="ARBA00023163"/>
    </source>
</evidence>
<dbReference type="InterPro" id="IPR001005">
    <property type="entry name" value="SANT/Myb"/>
</dbReference>
<feature type="region of interest" description="Disordered" evidence="6">
    <location>
        <begin position="411"/>
        <end position="433"/>
    </location>
</feature>
<dbReference type="InterPro" id="IPR027109">
    <property type="entry name" value="Swc4/Dmap1"/>
</dbReference>
<dbReference type="GO" id="GO:0006338">
    <property type="term" value="P:chromatin remodeling"/>
    <property type="evidence" value="ECO:0007669"/>
    <property type="project" value="InterPro"/>
</dbReference>
<dbReference type="AlphaFoldDB" id="A0AAW1PC74"/>
<reference evidence="8 9" key="1">
    <citation type="journal article" date="2024" name="Nat. Commun.">
        <title>Phylogenomics reveals the evolutionary origins of lichenization in chlorophyte algae.</title>
        <authorList>
            <person name="Puginier C."/>
            <person name="Libourel C."/>
            <person name="Otte J."/>
            <person name="Skaloud P."/>
            <person name="Haon M."/>
            <person name="Grisel S."/>
            <person name="Petersen M."/>
            <person name="Berrin J.G."/>
            <person name="Delaux P.M."/>
            <person name="Dal Grande F."/>
            <person name="Keller J."/>
        </authorList>
    </citation>
    <scope>NUCLEOTIDE SEQUENCE [LARGE SCALE GENOMIC DNA]</scope>
    <source>
        <strain evidence="8 9">SAG 2036</strain>
    </source>
</reference>
<dbReference type="GO" id="GO:0000812">
    <property type="term" value="C:Swr1 complex"/>
    <property type="evidence" value="ECO:0007669"/>
    <property type="project" value="TreeGrafter"/>
</dbReference>
<evidence type="ECO:0000313" key="9">
    <source>
        <dbReference type="Proteomes" id="UP001465755"/>
    </source>
</evidence>
<dbReference type="GO" id="GO:0035267">
    <property type="term" value="C:NuA4 histone acetyltransferase complex"/>
    <property type="evidence" value="ECO:0007669"/>
    <property type="project" value="InterPro"/>
</dbReference>
<evidence type="ECO:0000259" key="7">
    <source>
        <dbReference type="SMART" id="SM00717"/>
    </source>
</evidence>
<feature type="region of interest" description="Disordered" evidence="6">
    <location>
        <begin position="1"/>
        <end position="42"/>
    </location>
</feature>
<dbReference type="Proteomes" id="UP001465755">
    <property type="component" value="Unassembled WGS sequence"/>
</dbReference>
<evidence type="ECO:0000256" key="3">
    <source>
        <dbReference type="ARBA" id="ARBA00023015"/>
    </source>
</evidence>
<gene>
    <name evidence="8" type="ORF">WJX73_008279</name>
</gene>
<evidence type="ECO:0000313" key="8">
    <source>
        <dbReference type="EMBL" id="KAK9806041.1"/>
    </source>
</evidence>
<evidence type="ECO:0000256" key="6">
    <source>
        <dbReference type="SAM" id="MobiDB-lite"/>
    </source>
</evidence>
<accession>A0AAW1PC74</accession>